<dbReference type="Proteomes" id="UP000538507">
    <property type="component" value="Unassembled WGS sequence"/>
</dbReference>
<dbReference type="AlphaFoldDB" id="A0AAE2SUP2"/>
<dbReference type="EMBL" id="JACIGO010000001">
    <property type="protein sequence ID" value="MBB4288776.1"/>
    <property type="molecule type" value="Genomic_DNA"/>
</dbReference>
<protein>
    <submittedName>
        <fullName evidence="1">TPP-dependent indolepyruvate ferredoxin oxidoreductase alpha subunit</fullName>
    </submittedName>
</protein>
<organism evidence="1 2">
    <name type="scientific">Rhizobium leguminosarum</name>
    <dbReference type="NCBI Taxonomy" id="384"/>
    <lineage>
        <taxon>Bacteria</taxon>
        <taxon>Pseudomonadati</taxon>
        <taxon>Pseudomonadota</taxon>
        <taxon>Alphaproteobacteria</taxon>
        <taxon>Hyphomicrobiales</taxon>
        <taxon>Rhizobiaceae</taxon>
        <taxon>Rhizobium/Agrobacterium group</taxon>
        <taxon>Rhizobium</taxon>
    </lineage>
</organism>
<comment type="caution">
    <text evidence="1">The sequence shown here is derived from an EMBL/GenBank/DDBJ whole genome shotgun (WGS) entry which is preliminary data.</text>
</comment>
<sequence>MTIIILNVKMTVIILIVNDATAETIGQPLQAAGEAEPLRKIGVSMASIESSAGTSPPP</sequence>
<gene>
    <name evidence="1" type="ORF">GGE16_000792</name>
</gene>
<dbReference type="RefSeq" id="WP_183605960.1">
    <property type="nucleotide sequence ID" value="NZ_JACHAZ010000002.1"/>
</dbReference>
<evidence type="ECO:0000313" key="2">
    <source>
        <dbReference type="Proteomes" id="UP000538507"/>
    </source>
</evidence>
<name>A0AAE2SUP2_RHILE</name>
<proteinExistence type="predicted"/>
<evidence type="ECO:0000313" key="1">
    <source>
        <dbReference type="EMBL" id="MBB4288776.1"/>
    </source>
</evidence>
<accession>A0AAE2SUP2</accession>
<reference evidence="1 2" key="1">
    <citation type="submission" date="2020-08" db="EMBL/GenBank/DDBJ databases">
        <title>Genomic Encyclopedia of Type Strains, Phase IV (KMG-V): Genome sequencing to study the core and pangenomes of soil and plant-associated prokaryotes.</title>
        <authorList>
            <person name="Whitman W."/>
        </authorList>
    </citation>
    <scope>NUCLEOTIDE SEQUENCE [LARGE SCALE GENOMIC DNA]</scope>
    <source>
        <strain evidence="1 2">SEMIA 415</strain>
    </source>
</reference>